<keyword evidence="2" id="KW-1185">Reference proteome</keyword>
<protein>
    <submittedName>
        <fullName evidence="1">Uncharacterized protein</fullName>
    </submittedName>
</protein>
<proteinExistence type="predicted"/>
<dbReference type="STRING" id="1227484.C471_10550"/>
<sequence length="77" mass="7648">MPADRVPSWRATAALAALPVLVLAIAAFPTAAAFVAAALAGAVAGAALQRRFPDALDRIVDRARPAPGDDQAGAADG</sequence>
<dbReference type="PATRIC" id="fig|1227484.4.peg.2068"/>
<evidence type="ECO:0000313" key="2">
    <source>
        <dbReference type="Proteomes" id="UP000011514"/>
    </source>
</evidence>
<dbReference type="Proteomes" id="UP000011514">
    <property type="component" value="Unassembled WGS sequence"/>
</dbReference>
<name>M0DWB1_9EURY</name>
<dbReference type="EMBL" id="AOJE01000057">
    <property type="protein sequence ID" value="ELZ38394.1"/>
    <property type="molecule type" value="Genomic_DNA"/>
</dbReference>
<accession>M0DWB1</accession>
<dbReference type="AlphaFoldDB" id="M0DWB1"/>
<gene>
    <name evidence="1" type="ORF">C471_10550</name>
</gene>
<comment type="caution">
    <text evidence="1">The sequence shown here is derived from an EMBL/GenBank/DDBJ whole genome shotgun (WGS) entry which is preliminary data.</text>
</comment>
<organism evidence="1 2">
    <name type="scientific">Halorubrum saccharovorum DSM 1137</name>
    <dbReference type="NCBI Taxonomy" id="1227484"/>
    <lineage>
        <taxon>Archaea</taxon>
        <taxon>Methanobacteriati</taxon>
        <taxon>Methanobacteriota</taxon>
        <taxon>Stenosarchaea group</taxon>
        <taxon>Halobacteria</taxon>
        <taxon>Halobacteriales</taxon>
        <taxon>Haloferacaceae</taxon>
        <taxon>Halorubrum</taxon>
    </lineage>
</organism>
<reference evidence="1 2" key="1">
    <citation type="journal article" date="2014" name="PLoS Genet.">
        <title>Phylogenetically driven sequencing of extremely halophilic archaea reveals strategies for static and dynamic osmo-response.</title>
        <authorList>
            <person name="Becker E.A."/>
            <person name="Seitzer P.M."/>
            <person name="Tritt A."/>
            <person name="Larsen D."/>
            <person name="Krusor M."/>
            <person name="Yao A.I."/>
            <person name="Wu D."/>
            <person name="Madern D."/>
            <person name="Eisen J.A."/>
            <person name="Darling A.E."/>
            <person name="Facciotti M.T."/>
        </authorList>
    </citation>
    <scope>NUCLEOTIDE SEQUENCE [LARGE SCALE GENOMIC DNA]</scope>
    <source>
        <strain evidence="1 2">DSM 1137</strain>
    </source>
</reference>
<evidence type="ECO:0000313" key="1">
    <source>
        <dbReference type="EMBL" id="ELZ38394.1"/>
    </source>
</evidence>